<proteinExistence type="inferred from homology"/>
<comment type="cofactor">
    <cofactor evidence="1">
        <name>pyridoxal 5'-phosphate</name>
        <dbReference type="ChEBI" id="CHEBI:597326"/>
    </cofactor>
</comment>
<dbReference type="InterPro" id="IPR004838">
    <property type="entry name" value="NHTrfase_class1_PyrdxlP-BS"/>
</dbReference>
<keyword evidence="5" id="KW-0663">Pyridoxal phosphate</keyword>
<dbReference type="AlphaFoldDB" id="A0A7J7IDU0"/>
<keyword evidence="4" id="KW-0808">Transferase</keyword>
<dbReference type="InterPro" id="IPR015422">
    <property type="entry name" value="PyrdxlP-dep_Trfase_small"/>
</dbReference>
<dbReference type="InterPro" id="IPR015421">
    <property type="entry name" value="PyrdxlP-dep_Trfase_major"/>
</dbReference>
<organism evidence="7 8">
    <name type="scientific">Cyanidiococcus yangmingshanensis</name>
    <dbReference type="NCBI Taxonomy" id="2690220"/>
    <lineage>
        <taxon>Eukaryota</taxon>
        <taxon>Rhodophyta</taxon>
        <taxon>Bangiophyceae</taxon>
        <taxon>Cyanidiales</taxon>
        <taxon>Cyanidiaceae</taxon>
        <taxon>Cyanidiococcus</taxon>
    </lineage>
</organism>
<gene>
    <name evidence="7" type="ORF">F1559_002440</name>
</gene>
<dbReference type="Gene3D" id="3.40.640.10">
    <property type="entry name" value="Type I PLP-dependent aspartate aminotransferase-like (Major domain)"/>
    <property type="match status" value="1"/>
</dbReference>
<evidence type="ECO:0000256" key="1">
    <source>
        <dbReference type="ARBA" id="ARBA00001933"/>
    </source>
</evidence>
<feature type="domain" description="Aminotransferase class I/classII large" evidence="6">
    <location>
        <begin position="79"/>
        <end position="442"/>
    </location>
</feature>
<accession>A0A7J7IDU0</accession>
<dbReference type="InterPro" id="IPR004839">
    <property type="entry name" value="Aminotransferase_I/II_large"/>
</dbReference>
<dbReference type="PROSITE" id="PS00105">
    <property type="entry name" value="AA_TRANSFER_CLASS_1"/>
    <property type="match status" value="1"/>
</dbReference>
<evidence type="ECO:0000259" key="6">
    <source>
        <dbReference type="Pfam" id="PF00155"/>
    </source>
</evidence>
<evidence type="ECO:0000256" key="4">
    <source>
        <dbReference type="ARBA" id="ARBA00022679"/>
    </source>
</evidence>
<sequence length="453" mass="50665">MFLIGATSRGRYNWKRRSTWSCCTGEEFGADTTLQRTFERQIPQQALASRVKRLTDEGAYTILERANRIDRRATRPADKVVHLEIGQPSAAPPAHVTEALIESVRCGETRYTDPAGLFELRAAICRYVERTHKLPDHSLSPDMVLVGPGAKPGIVLACLALLEPGDEALIPDPGFPTYRAAVELCGARAVPYSLSRGTDMLEIEEIATKITDRTKLLFLNSPSNPTGGVISPPIMENLKALLSCQGAKIWILSDEVYSRLWYTDEPETNKYLVPVSVFNDAELRSRTILVDGLSKSFSMTGFRIGYVIAPTQLSERLRVLAVHIYGCVAQFTQKAAMAALTEDEKSDRYILQTIQQYRRNRDVAYSLLSELEGCRLAKPRGAFYAWLDVSSYRRPVEDIVREMLEANKVAVLPGTDFGAQGEGYLRISFVCDEPTLREGIRRMATTLRRLRHA</sequence>
<dbReference type="Proteomes" id="UP000530660">
    <property type="component" value="Unassembled WGS sequence"/>
</dbReference>
<evidence type="ECO:0000256" key="3">
    <source>
        <dbReference type="ARBA" id="ARBA00022576"/>
    </source>
</evidence>
<dbReference type="OrthoDB" id="2414662at2759"/>
<dbReference type="PANTHER" id="PTHR46383:SF1">
    <property type="entry name" value="ASPARTATE AMINOTRANSFERASE"/>
    <property type="match status" value="1"/>
</dbReference>
<evidence type="ECO:0000256" key="2">
    <source>
        <dbReference type="ARBA" id="ARBA00007441"/>
    </source>
</evidence>
<dbReference type="SUPFAM" id="SSF53383">
    <property type="entry name" value="PLP-dependent transferases"/>
    <property type="match status" value="1"/>
</dbReference>
<dbReference type="EMBL" id="VWRR01000017">
    <property type="protein sequence ID" value="KAF6000900.1"/>
    <property type="molecule type" value="Genomic_DNA"/>
</dbReference>
<dbReference type="CDD" id="cd00609">
    <property type="entry name" value="AAT_like"/>
    <property type="match status" value="1"/>
</dbReference>
<keyword evidence="8" id="KW-1185">Reference proteome</keyword>
<keyword evidence="3" id="KW-0032">Aminotransferase</keyword>
<evidence type="ECO:0000313" key="7">
    <source>
        <dbReference type="EMBL" id="KAF6000900.1"/>
    </source>
</evidence>
<dbReference type="GO" id="GO:0008483">
    <property type="term" value="F:transaminase activity"/>
    <property type="evidence" value="ECO:0007669"/>
    <property type="project" value="UniProtKB-KW"/>
</dbReference>
<protein>
    <recommendedName>
        <fullName evidence="6">Aminotransferase class I/classII large domain-containing protein</fullName>
    </recommendedName>
</protein>
<evidence type="ECO:0000256" key="5">
    <source>
        <dbReference type="ARBA" id="ARBA00022898"/>
    </source>
</evidence>
<reference evidence="7 8" key="1">
    <citation type="journal article" date="2020" name="J. Phycol.">
        <title>Comparative genome analysis reveals Cyanidiococcus gen. nov., a new extremophilic red algal genus sister to Cyanidioschyzon (Cyanidioschyzonaceae, Rhodophyta).</title>
        <authorList>
            <person name="Liu S.-L."/>
            <person name="Chiang Y.-R."/>
            <person name="Yoon H.S."/>
            <person name="Fu H.-Y."/>
        </authorList>
    </citation>
    <scope>NUCLEOTIDE SEQUENCE [LARGE SCALE GENOMIC DNA]</scope>
    <source>
        <strain evidence="7 8">THAL066</strain>
    </source>
</reference>
<dbReference type="GO" id="GO:0006520">
    <property type="term" value="P:amino acid metabolic process"/>
    <property type="evidence" value="ECO:0007669"/>
    <property type="project" value="InterPro"/>
</dbReference>
<dbReference type="InterPro" id="IPR050596">
    <property type="entry name" value="AspAT/PAT-like"/>
</dbReference>
<dbReference type="Pfam" id="PF00155">
    <property type="entry name" value="Aminotran_1_2"/>
    <property type="match status" value="1"/>
</dbReference>
<dbReference type="PANTHER" id="PTHR46383">
    <property type="entry name" value="ASPARTATE AMINOTRANSFERASE"/>
    <property type="match status" value="1"/>
</dbReference>
<name>A0A7J7IDU0_9RHOD</name>
<comment type="similarity">
    <text evidence="2">Belongs to the class-I pyridoxal-phosphate-dependent aminotransferase family.</text>
</comment>
<dbReference type="Gene3D" id="3.90.1150.10">
    <property type="entry name" value="Aspartate Aminotransferase, domain 1"/>
    <property type="match status" value="1"/>
</dbReference>
<evidence type="ECO:0000313" key="8">
    <source>
        <dbReference type="Proteomes" id="UP000530660"/>
    </source>
</evidence>
<comment type="caution">
    <text evidence="7">The sequence shown here is derived from an EMBL/GenBank/DDBJ whole genome shotgun (WGS) entry which is preliminary data.</text>
</comment>
<dbReference type="GO" id="GO:0030170">
    <property type="term" value="F:pyridoxal phosphate binding"/>
    <property type="evidence" value="ECO:0007669"/>
    <property type="project" value="InterPro"/>
</dbReference>
<dbReference type="InterPro" id="IPR015424">
    <property type="entry name" value="PyrdxlP-dep_Trfase"/>
</dbReference>